<dbReference type="Gene3D" id="3.30.200.20">
    <property type="entry name" value="Phosphorylase Kinase, domain 1"/>
    <property type="match status" value="1"/>
</dbReference>
<keyword evidence="9" id="KW-0677">Repeat</keyword>
<evidence type="ECO:0000256" key="6">
    <source>
        <dbReference type="ARBA" id="ARBA00022679"/>
    </source>
</evidence>
<reference evidence="23" key="1">
    <citation type="submission" date="2018-07" db="EMBL/GenBank/DDBJ databases">
        <authorList>
            <person name="Gao Z.-S."/>
            <person name="Jia H.-M."/>
            <person name="Jia H.-J."/>
            <person name="Cai Q.-L."/>
            <person name="Wang Y."/>
            <person name="Zhao H.-B."/>
        </authorList>
    </citation>
    <scope>NUCLEOTIDE SEQUENCE</scope>
    <source>
        <tissue evidence="23">Leaves</tissue>
    </source>
</reference>
<evidence type="ECO:0000313" key="24">
    <source>
        <dbReference type="Proteomes" id="UP000516437"/>
    </source>
</evidence>
<dbReference type="InterPro" id="IPR050647">
    <property type="entry name" value="Plant_LRR-RLKs"/>
</dbReference>
<dbReference type="GO" id="GO:0016020">
    <property type="term" value="C:membrane"/>
    <property type="evidence" value="ECO:0007669"/>
    <property type="project" value="UniProtKB-SubCell"/>
</dbReference>
<name>A0A6A1WMM4_9ROSI</name>
<evidence type="ECO:0000256" key="18">
    <source>
        <dbReference type="ARBA" id="ARBA00048679"/>
    </source>
</evidence>
<comment type="catalytic activity">
    <reaction evidence="18">
        <text>L-seryl-[protein] + ATP = O-phospho-L-seryl-[protein] + ADP + H(+)</text>
        <dbReference type="Rhea" id="RHEA:17989"/>
        <dbReference type="Rhea" id="RHEA-COMP:9863"/>
        <dbReference type="Rhea" id="RHEA-COMP:11604"/>
        <dbReference type="ChEBI" id="CHEBI:15378"/>
        <dbReference type="ChEBI" id="CHEBI:29999"/>
        <dbReference type="ChEBI" id="CHEBI:30616"/>
        <dbReference type="ChEBI" id="CHEBI:83421"/>
        <dbReference type="ChEBI" id="CHEBI:456216"/>
        <dbReference type="EC" id="2.7.11.1"/>
    </reaction>
</comment>
<dbReference type="PROSITE" id="PS00107">
    <property type="entry name" value="PROTEIN_KINASE_ATP"/>
    <property type="match status" value="1"/>
</dbReference>
<keyword evidence="3" id="KW-0723">Serine/threonine-protein kinase</keyword>
<feature type="binding site" evidence="19">
    <location>
        <position position="495"/>
    </location>
    <ligand>
        <name>ATP</name>
        <dbReference type="ChEBI" id="CHEBI:30616"/>
    </ligand>
</feature>
<feature type="domain" description="Protein kinase" evidence="21">
    <location>
        <begin position="467"/>
        <end position="640"/>
    </location>
</feature>
<reference evidence="23 24" key="2">
    <citation type="journal article" date="2019" name="Plant Biotechnol. J.">
        <title>The red bayberry genome and genetic basis of sex determination.</title>
        <authorList>
            <person name="Jia H.M."/>
            <person name="Jia H.J."/>
            <person name="Cai Q.L."/>
            <person name="Wang Y."/>
            <person name="Zhao H.B."/>
            <person name="Yang W.F."/>
            <person name="Wang G.Y."/>
            <person name="Li Y.H."/>
            <person name="Zhan D.L."/>
            <person name="Shen Y.T."/>
            <person name="Niu Q.F."/>
            <person name="Chang L."/>
            <person name="Qiu J."/>
            <person name="Zhao L."/>
            <person name="Xie H.B."/>
            <person name="Fu W.Y."/>
            <person name="Jin J."/>
            <person name="Li X.W."/>
            <person name="Jiao Y."/>
            <person name="Zhou C.C."/>
            <person name="Tu T."/>
            <person name="Chai C.Y."/>
            <person name="Gao J.L."/>
            <person name="Fan L.J."/>
            <person name="van de Weg E."/>
            <person name="Wang J.Y."/>
            <person name="Gao Z.S."/>
        </authorList>
    </citation>
    <scope>NUCLEOTIDE SEQUENCE [LARGE SCALE GENOMIC DNA]</scope>
    <source>
        <tissue evidence="23">Leaves</tissue>
    </source>
</reference>
<dbReference type="InterPro" id="IPR000719">
    <property type="entry name" value="Prot_kinase_dom"/>
</dbReference>
<keyword evidence="7 20" id="KW-0812">Transmembrane</keyword>
<keyword evidence="12 19" id="KW-0067">ATP-binding</keyword>
<evidence type="ECO:0000256" key="8">
    <source>
        <dbReference type="ARBA" id="ARBA00022729"/>
    </source>
</evidence>
<evidence type="ECO:0000256" key="9">
    <source>
        <dbReference type="ARBA" id="ARBA00022737"/>
    </source>
</evidence>
<evidence type="ECO:0000256" key="13">
    <source>
        <dbReference type="ARBA" id="ARBA00022989"/>
    </source>
</evidence>
<keyword evidence="11" id="KW-0418">Kinase</keyword>
<dbReference type="FunFam" id="3.80.10.10:FF:000095">
    <property type="entry name" value="LRR receptor-like serine/threonine-protein kinase GSO1"/>
    <property type="match status" value="1"/>
</dbReference>
<dbReference type="Proteomes" id="UP000516437">
    <property type="component" value="Chromosome 1"/>
</dbReference>
<evidence type="ECO:0000256" key="17">
    <source>
        <dbReference type="ARBA" id="ARBA00047899"/>
    </source>
</evidence>
<evidence type="ECO:0000256" key="14">
    <source>
        <dbReference type="ARBA" id="ARBA00023136"/>
    </source>
</evidence>
<evidence type="ECO:0000256" key="12">
    <source>
        <dbReference type="ARBA" id="ARBA00022840"/>
    </source>
</evidence>
<dbReference type="InterPro" id="IPR017441">
    <property type="entry name" value="Protein_kinase_ATP_BS"/>
</dbReference>
<evidence type="ECO:0000256" key="3">
    <source>
        <dbReference type="ARBA" id="ARBA00022527"/>
    </source>
</evidence>
<dbReference type="EMBL" id="RXIC02000019">
    <property type="protein sequence ID" value="KAB1226532.1"/>
    <property type="molecule type" value="Genomic_DNA"/>
</dbReference>
<evidence type="ECO:0000256" key="19">
    <source>
        <dbReference type="PROSITE-ProRule" id="PRU10141"/>
    </source>
</evidence>
<dbReference type="AlphaFoldDB" id="A0A6A1WMM4"/>
<evidence type="ECO:0000256" key="2">
    <source>
        <dbReference type="ARBA" id="ARBA00012513"/>
    </source>
</evidence>
<keyword evidence="6" id="KW-0808">Transferase</keyword>
<dbReference type="GO" id="GO:0004674">
    <property type="term" value="F:protein serine/threonine kinase activity"/>
    <property type="evidence" value="ECO:0007669"/>
    <property type="project" value="UniProtKB-KW"/>
</dbReference>
<keyword evidence="16" id="KW-0325">Glycoprotein</keyword>
<sequence>MASAISTSIAVVAWAASILFCGTYLDAAVLEAKALFETGWWSIRDRPNNISSPCEWKGITCNAGGSVIKIDRASVTLGGETTSGGVISSEIRMLKKLVFLNLGNNRLAGPIPSSIAHMTNLKFLSLSLNQINGSIPPEIGSLNNLVDLRISLNKLMIGPIPSTLANLTKLQVLFLSGNQHSGSIPPEIGMLKNLLRLDLSYNNLIGPLPSTTGNSTNLQHLNGSIPSEVRMPNKLFNLDLSGNKINGSIPAGLGNLKNLLRLNLQFNNITGSIPADLAKSEALEELLLSHNNLTGSIPYNARDDFYWLRTMDLSHNFISGEIPRELGHLGCLSALNLSHNNLRGSIPSFLISIKEVDLSYNYLKGRIPSGSDPSKYTLILIGNKDLCGDFKGFSPCHVQLIAKKIRIVVPITLILGLLALGGWLLSRLVVNKTQSESSEKKDGNLFSIWNYDGKIAYEDIIASTEDFDIKYCIGTGSYGSVYKAKLPCGRVVALKKLHRLEVENQSSYKSFKNEVKVLAEIRHRNIIKLYGFCFHRRCMFLIYEYMERGSLFSILANDDEAVDLDWRKRVDIIKGITHALSYMHHECFPAIVHRDISSKNILLNSKLEACVADFGTAKLLDPDSSNQTLLVWNLWLHCSG</sequence>
<dbReference type="InterPro" id="IPR008266">
    <property type="entry name" value="Tyr_kinase_AS"/>
</dbReference>
<dbReference type="InterPro" id="IPR032675">
    <property type="entry name" value="LRR_dom_sf"/>
</dbReference>
<evidence type="ECO:0000313" key="23">
    <source>
        <dbReference type="EMBL" id="KAB1226532.1"/>
    </source>
</evidence>
<reference evidence="23" key="3">
    <citation type="submission" date="2019-09" db="EMBL/GenBank/DDBJ databases">
        <authorList>
            <person name="Gao Z."/>
        </authorList>
    </citation>
    <scope>NUCLEOTIDE SEQUENCE</scope>
    <source>
        <tissue evidence="23">Leaves</tissue>
    </source>
</reference>
<keyword evidence="14 20" id="KW-0472">Membrane</keyword>
<evidence type="ECO:0000256" key="7">
    <source>
        <dbReference type="ARBA" id="ARBA00022692"/>
    </source>
</evidence>
<proteinExistence type="predicted"/>
<dbReference type="FunFam" id="3.30.200.20:FF:000309">
    <property type="entry name" value="Leucine-rich repeat receptor protein kinase MSP1"/>
    <property type="match status" value="1"/>
</dbReference>
<evidence type="ECO:0000256" key="10">
    <source>
        <dbReference type="ARBA" id="ARBA00022741"/>
    </source>
</evidence>
<evidence type="ECO:0000256" key="20">
    <source>
        <dbReference type="SAM" id="Phobius"/>
    </source>
</evidence>
<dbReference type="PROSITE" id="PS50011">
    <property type="entry name" value="PROTEIN_KINASE_DOM"/>
    <property type="match status" value="1"/>
</dbReference>
<keyword evidence="4" id="KW-0597">Phosphoprotein</keyword>
<evidence type="ECO:0000259" key="21">
    <source>
        <dbReference type="PROSITE" id="PS50011"/>
    </source>
</evidence>
<keyword evidence="13 20" id="KW-1133">Transmembrane helix</keyword>
<gene>
    <name evidence="22" type="ORF">CJ030_MR1G018137</name>
    <name evidence="23" type="ORF">CJ030_MR1G018138</name>
</gene>
<evidence type="ECO:0000256" key="16">
    <source>
        <dbReference type="ARBA" id="ARBA00023180"/>
    </source>
</evidence>
<comment type="caution">
    <text evidence="23">The sequence shown here is derived from an EMBL/GenBank/DDBJ whole genome shotgun (WGS) entry which is preliminary data.</text>
</comment>
<dbReference type="InterPro" id="IPR001611">
    <property type="entry name" value="Leu-rich_rpt"/>
</dbReference>
<keyword evidence="15" id="KW-0675">Receptor</keyword>
<evidence type="ECO:0000256" key="11">
    <source>
        <dbReference type="ARBA" id="ARBA00022777"/>
    </source>
</evidence>
<comment type="catalytic activity">
    <reaction evidence="17">
        <text>L-threonyl-[protein] + ATP = O-phospho-L-threonyl-[protein] + ADP + H(+)</text>
        <dbReference type="Rhea" id="RHEA:46608"/>
        <dbReference type="Rhea" id="RHEA-COMP:11060"/>
        <dbReference type="Rhea" id="RHEA-COMP:11605"/>
        <dbReference type="ChEBI" id="CHEBI:15378"/>
        <dbReference type="ChEBI" id="CHEBI:30013"/>
        <dbReference type="ChEBI" id="CHEBI:30616"/>
        <dbReference type="ChEBI" id="CHEBI:61977"/>
        <dbReference type="ChEBI" id="CHEBI:456216"/>
        <dbReference type="EC" id="2.7.11.1"/>
    </reaction>
</comment>
<dbReference type="Gene3D" id="3.80.10.10">
    <property type="entry name" value="Ribonuclease Inhibitor"/>
    <property type="match status" value="4"/>
</dbReference>
<keyword evidence="8" id="KW-0732">Signal</keyword>
<dbReference type="SUPFAM" id="SSF56112">
    <property type="entry name" value="Protein kinase-like (PK-like)"/>
    <property type="match status" value="1"/>
</dbReference>
<comment type="subcellular location">
    <subcellularLocation>
        <location evidence="1">Membrane</location>
        <topology evidence="1">Single-pass type I membrane protein</topology>
    </subcellularLocation>
</comment>
<dbReference type="InterPro" id="IPR003591">
    <property type="entry name" value="Leu-rich_rpt_typical-subtyp"/>
</dbReference>
<dbReference type="SMART" id="SM00369">
    <property type="entry name" value="LRR_TYP"/>
    <property type="match status" value="5"/>
</dbReference>
<feature type="transmembrane region" description="Helical" evidence="20">
    <location>
        <begin position="407"/>
        <end position="430"/>
    </location>
</feature>
<dbReference type="GO" id="GO:0005524">
    <property type="term" value="F:ATP binding"/>
    <property type="evidence" value="ECO:0007669"/>
    <property type="project" value="UniProtKB-UniRule"/>
</dbReference>
<dbReference type="InterPro" id="IPR011009">
    <property type="entry name" value="Kinase-like_dom_sf"/>
</dbReference>
<dbReference type="EMBL" id="RXIC02000019">
    <property type="protein sequence ID" value="KAB1226531.1"/>
    <property type="molecule type" value="Genomic_DNA"/>
</dbReference>
<dbReference type="SUPFAM" id="SSF52058">
    <property type="entry name" value="L domain-like"/>
    <property type="match status" value="1"/>
</dbReference>
<dbReference type="OrthoDB" id="676979at2759"/>
<dbReference type="PANTHER" id="PTHR48056:SF23">
    <property type="entry name" value="PROTEIN KINASE DOMAIN-CONTAINING PROTEIN"/>
    <property type="match status" value="1"/>
</dbReference>
<keyword evidence="5" id="KW-0433">Leucine-rich repeat</keyword>
<evidence type="ECO:0000256" key="5">
    <source>
        <dbReference type="ARBA" id="ARBA00022614"/>
    </source>
</evidence>
<dbReference type="EC" id="2.7.11.1" evidence="2"/>
<dbReference type="Gene3D" id="1.10.510.10">
    <property type="entry name" value="Transferase(Phosphotransferase) domain 1"/>
    <property type="match status" value="1"/>
</dbReference>
<dbReference type="PROSITE" id="PS00109">
    <property type="entry name" value="PROTEIN_KINASE_TYR"/>
    <property type="match status" value="1"/>
</dbReference>
<evidence type="ECO:0000256" key="1">
    <source>
        <dbReference type="ARBA" id="ARBA00004479"/>
    </source>
</evidence>
<evidence type="ECO:0000313" key="22">
    <source>
        <dbReference type="EMBL" id="KAB1226531.1"/>
    </source>
</evidence>
<dbReference type="Pfam" id="PF00069">
    <property type="entry name" value="Pkinase"/>
    <property type="match status" value="1"/>
</dbReference>
<accession>A0A6A1WMM4</accession>
<dbReference type="PANTHER" id="PTHR48056">
    <property type="entry name" value="LRR RECEPTOR-LIKE SERINE/THREONINE-PROTEIN KINASE-RELATED"/>
    <property type="match status" value="1"/>
</dbReference>
<evidence type="ECO:0000256" key="15">
    <source>
        <dbReference type="ARBA" id="ARBA00023170"/>
    </source>
</evidence>
<protein>
    <recommendedName>
        <fullName evidence="2">non-specific serine/threonine protein kinase</fullName>
        <ecNumber evidence="2">2.7.11.1</ecNumber>
    </recommendedName>
</protein>
<evidence type="ECO:0000256" key="4">
    <source>
        <dbReference type="ARBA" id="ARBA00022553"/>
    </source>
</evidence>
<keyword evidence="24" id="KW-1185">Reference proteome</keyword>
<dbReference type="Pfam" id="PF00560">
    <property type="entry name" value="LRR_1"/>
    <property type="match status" value="9"/>
</dbReference>
<organism evidence="23 24">
    <name type="scientific">Morella rubra</name>
    <name type="common">Chinese bayberry</name>
    <dbReference type="NCBI Taxonomy" id="262757"/>
    <lineage>
        <taxon>Eukaryota</taxon>
        <taxon>Viridiplantae</taxon>
        <taxon>Streptophyta</taxon>
        <taxon>Embryophyta</taxon>
        <taxon>Tracheophyta</taxon>
        <taxon>Spermatophyta</taxon>
        <taxon>Magnoliopsida</taxon>
        <taxon>eudicotyledons</taxon>
        <taxon>Gunneridae</taxon>
        <taxon>Pentapetalae</taxon>
        <taxon>rosids</taxon>
        <taxon>fabids</taxon>
        <taxon>Fagales</taxon>
        <taxon>Myricaceae</taxon>
        <taxon>Morella</taxon>
    </lineage>
</organism>
<dbReference type="GO" id="GO:0033612">
    <property type="term" value="F:receptor serine/threonine kinase binding"/>
    <property type="evidence" value="ECO:0007669"/>
    <property type="project" value="TreeGrafter"/>
</dbReference>
<keyword evidence="10 19" id="KW-0547">Nucleotide-binding</keyword>